<dbReference type="Gene3D" id="3.90.1720.10">
    <property type="entry name" value="endopeptidase domain like (from Nostoc punctiforme)"/>
    <property type="match status" value="1"/>
</dbReference>
<evidence type="ECO:0000256" key="6">
    <source>
        <dbReference type="SAM" id="SignalP"/>
    </source>
</evidence>
<accession>A0A2T6BT72</accession>
<organism evidence="8 9">
    <name type="scientific">Melghirimyces profundicolus</name>
    <dbReference type="NCBI Taxonomy" id="1242148"/>
    <lineage>
        <taxon>Bacteria</taxon>
        <taxon>Bacillati</taxon>
        <taxon>Bacillota</taxon>
        <taxon>Bacilli</taxon>
        <taxon>Bacillales</taxon>
        <taxon>Thermoactinomycetaceae</taxon>
        <taxon>Melghirimyces</taxon>
    </lineage>
</organism>
<feature type="region of interest" description="Disordered" evidence="5">
    <location>
        <begin position="42"/>
        <end position="79"/>
    </location>
</feature>
<dbReference type="InterPro" id="IPR038765">
    <property type="entry name" value="Papain-like_cys_pep_sf"/>
</dbReference>
<evidence type="ECO:0000259" key="7">
    <source>
        <dbReference type="PROSITE" id="PS51935"/>
    </source>
</evidence>
<keyword evidence="6" id="KW-0732">Signal</keyword>
<dbReference type="RefSeq" id="WP_108023918.1">
    <property type="nucleotide sequence ID" value="NZ_QBKR01000013.1"/>
</dbReference>
<dbReference type="InterPro" id="IPR000064">
    <property type="entry name" value="NLP_P60_dom"/>
</dbReference>
<dbReference type="PANTHER" id="PTHR47053">
    <property type="entry name" value="MUREIN DD-ENDOPEPTIDASE MEPH-RELATED"/>
    <property type="match status" value="1"/>
</dbReference>
<dbReference type="SUPFAM" id="SSF54001">
    <property type="entry name" value="Cysteine proteinases"/>
    <property type="match status" value="1"/>
</dbReference>
<evidence type="ECO:0000256" key="5">
    <source>
        <dbReference type="SAM" id="MobiDB-lite"/>
    </source>
</evidence>
<dbReference type="InterPro" id="IPR051202">
    <property type="entry name" value="Peptidase_C40"/>
</dbReference>
<proteinExistence type="inferred from homology"/>
<evidence type="ECO:0000256" key="2">
    <source>
        <dbReference type="ARBA" id="ARBA00022670"/>
    </source>
</evidence>
<feature type="domain" description="NlpC/P60" evidence="7">
    <location>
        <begin position="84"/>
        <end position="216"/>
    </location>
</feature>
<evidence type="ECO:0000256" key="4">
    <source>
        <dbReference type="ARBA" id="ARBA00022807"/>
    </source>
</evidence>
<dbReference type="GO" id="GO:0008234">
    <property type="term" value="F:cysteine-type peptidase activity"/>
    <property type="evidence" value="ECO:0007669"/>
    <property type="project" value="UniProtKB-KW"/>
</dbReference>
<keyword evidence="2" id="KW-0645">Protease</keyword>
<evidence type="ECO:0000256" key="1">
    <source>
        <dbReference type="ARBA" id="ARBA00007074"/>
    </source>
</evidence>
<dbReference type="Proteomes" id="UP000244240">
    <property type="component" value="Unassembled WGS sequence"/>
</dbReference>
<protein>
    <submittedName>
        <fullName evidence="8">Cell wall-associated NlpC family hydrolase</fullName>
    </submittedName>
</protein>
<name>A0A2T6BT72_9BACL</name>
<dbReference type="AlphaFoldDB" id="A0A2T6BT72"/>
<sequence length="224" mass="24777">MKRVITLTTAVLVALMLFTASTAAAAPSVSGIWQTVLKMRGNPEGNAVQSKPDPAPRPPSQTEPAPEPTPEPQPVSHPQRAAWEKKADAIISYGKRFLGTDYRFGAEYPTSGKFDCSSFTQYIYGKHGIKLHRTAGAQAKYDGFQIRSKSQLRKGDLVFFDASRRAKGRYMNIDHVGIYIGNNKILHTYKRGIGVTITKFEGSFWGRQFIMGARVIGNNGKEPR</sequence>
<evidence type="ECO:0000313" key="9">
    <source>
        <dbReference type="Proteomes" id="UP000244240"/>
    </source>
</evidence>
<dbReference type="GO" id="GO:0006508">
    <property type="term" value="P:proteolysis"/>
    <property type="evidence" value="ECO:0007669"/>
    <property type="project" value="UniProtKB-KW"/>
</dbReference>
<dbReference type="PANTHER" id="PTHR47053:SF1">
    <property type="entry name" value="MUREIN DD-ENDOPEPTIDASE MEPH-RELATED"/>
    <property type="match status" value="1"/>
</dbReference>
<feature type="signal peptide" evidence="6">
    <location>
        <begin position="1"/>
        <end position="25"/>
    </location>
</feature>
<feature type="compositionally biased region" description="Pro residues" evidence="5">
    <location>
        <begin position="53"/>
        <end position="75"/>
    </location>
</feature>
<keyword evidence="9" id="KW-1185">Reference proteome</keyword>
<comment type="similarity">
    <text evidence="1">Belongs to the peptidase C40 family.</text>
</comment>
<evidence type="ECO:0000256" key="3">
    <source>
        <dbReference type="ARBA" id="ARBA00022801"/>
    </source>
</evidence>
<keyword evidence="4" id="KW-0788">Thiol protease</keyword>
<dbReference type="EMBL" id="QBKR01000013">
    <property type="protein sequence ID" value="PTX59157.1"/>
    <property type="molecule type" value="Genomic_DNA"/>
</dbReference>
<evidence type="ECO:0000313" key="8">
    <source>
        <dbReference type="EMBL" id="PTX59157.1"/>
    </source>
</evidence>
<dbReference type="PROSITE" id="PS51935">
    <property type="entry name" value="NLPC_P60"/>
    <property type="match status" value="1"/>
</dbReference>
<feature type="chain" id="PRO_5015395139" evidence="6">
    <location>
        <begin position="26"/>
        <end position="224"/>
    </location>
</feature>
<gene>
    <name evidence="8" type="ORF">C8P63_113102</name>
</gene>
<dbReference type="OrthoDB" id="9813118at2"/>
<dbReference type="Pfam" id="PF00877">
    <property type="entry name" value="NLPC_P60"/>
    <property type="match status" value="1"/>
</dbReference>
<reference evidence="8 9" key="1">
    <citation type="submission" date="2018-04" db="EMBL/GenBank/DDBJ databases">
        <title>Genomic Encyclopedia of Archaeal and Bacterial Type Strains, Phase II (KMG-II): from individual species to whole genera.</title>
        <authorList>
            <person name="Goeker M."/>
        </authorList>
    </citation>
    <scope>NUCLEOTIDE SEQUENCE [LARGE SCALE GENOMIC DNA]</scope>
    <source>
        <strain evidence="8 9">DSM 45787</strain>
    </source>
</reference>
<keyword evidence="3 8" id="KW-0378">Hydrolase</keyword>
<comment type="caution">
    <text evidence="8">The sequence shown here is derived from an EMBL/GenBank/DDBJ whole genome shotgun (WGS) entry which is preliminary data.</text>
</comment>